<reference evidence="3" key="2">
    <citation type="submission" date="2020-04" db="EMBL/GenBank/DDBJ databases">
        <authorList>
            <consortium name="NCBI Genome Project"/>
        </authorList>
    </citation>
    <scope>NUCLEOTIDE SEQUENCE</scope>
    <source>
        <strain evidence="3">CBS 342.82</strain>
    </source>
</reference>
<evidence type="ECO:0000313" key="2">
    <source>
        <dbReference type="Proteomes" id="UP000504637"/>
    </source>
</evidence>
<dbReference type="RefSeq" id="XP_033459221.1">
    <property type="nucleotide sequence ID" value="XM_033603207.1"/>
</dbReference>
<dbReference type="Proteomes" id="UP000504637">
    <property type="component" value="Unplaced"/>
</dbReference>
<evidence type="ECO:0000256" key="1">
    <source>
        <dbReference type="SAM" id="MobiDB-lite"/>
    </source>
</evidence>
<evidence type="ECO:0000313" key="3">
    <source>
        <dbReference type="RefSeq" id="XP_033459221.1"/>
    </source>
</evidence>
<dbReference type="GeneID" id="54361007"/>
<gene>
    <name evidence="3" type="ORF">K489DRAFT_371046</name>
</gene>
<name>A0A6J3M2E1_9PEZI</name>
<organism evidence="3">
    <name type="scientific">Dissoconium aciculare CBS 342.82</name>
    <dbReference type="NCBI Taxonomy" id="1314786"/>
    <lineage>
        <taxon>Eukaryota</taxon>
        <taxon>Fungi</taxon>
        <taxon>Dikarya</taxon>
        <taxon>Ascomycota</taxon>
        <taxon>Pezizomycotina</taxon>
        <taxon>Dothideomycetes</taxon>
        <taxon>Dothideomycetidae</taxon>
        <taxon>Mycosphaerellales</taxon>
        <taxon>Dissoconiaceae</taxon>
        <taxon>Dissoconium</taxon>
    </lineage>
</organism>
<protein>
    <submittedName>
        <fullName evidence="3">Uncharacterized protein</fullName>
    </submittedName>
</protein>
<reference evidence="3" key="1">
    <citation type="submission" date="2020-01" db="EMBL/GenBank/DDBJ databases">
        <authorList>
            <consortium name="DOE Joint Genome Institute"/>
            <person name="Haridas S."/>
            <person name="Albert R."/>
            <person name="Binder M."/>
            <person name="Bloem J."/>
            <person name="Labutti K."/>
            <person name="Salamov A."/>
            <person name="Andreopoulos B."/>
            <person name="Baker S.E."/>
            <person name="Barry K."/>
            <person name="Bills G."/>
            <person name="Bluhm B.H."/>
            <person name="Cannon C."/>
            <person name="Castanera R."/>
            <person name="Culley D.E."/>
            <person name="Daum C."/>
            <person name="Ezra D."/>
            <person name="Gonzalez J.B."/>
            <person name="Henrissat B."/>
            <person name="Kuo A."/>
            <person name="Liang C."/>
            <person name="Lipzen A."/>
            <person name="Lutzoni F."/>
            <person name="Magnuson J."/>
            <person name="Mondo S."/>
            <person name="Nolan M."/>
            <person name="Ohm R."/>
            <person name="Pangilinan J."/>
            <person name="Park H.-J."/>
            <person name="Ramirez L."/>
            <person name="Alfaro M."/>
            <person name="Sun H."/>
            <person name="Tritt A."/>
            <person name="Yoshinaga Y."/>
            <person name="Zwiers L.-H."/>
            <person name="Turgeon B.G."/>
            <person name="Goodwin S.B."/>
            <person name="Spatafora J.W."/>
            <person name="Crous P.W."/>
            <person name="Grigoriev I.V."/>
        </authorList>
    </citation>
    <scope>NUCLEOTIDE SEQUENCE</scope>
    <source>
        <strain evidence="3">CBS 342.82</strain>
    </source>
</reference>
<sequence>MCNTIAFSDLLLGDFGNVEIVELSSSKSDFLSRIGLKKHCHQDRLLFRAMMDEARAGRDRLFSSRACLVPTVASDLSIQTPYLPEHISEVAFSDELRAIFTRASSRTQGIYNTIRSPFPDLDFWIIRWTLARAIEDKSDVEDESTSIKRIDLRASGEDTADLLSCLPISFTSLPSHHPPSIPVTPAPEQSVQSSPVAKLSLSTLVQHDEMPWEAALTQPTPSGLHGTRSVPGCKTLTSGRSSCRDPADKNGRIEIVPRARRPKHDRYSARQYSKFQASGRTVSSNDLITGTSPILELAGRRLPQKNRVGKRCPTHTTHLPSSGQPRFEGQIASSRSEYWRHVLNV</sequence>
<dbReference type="AlphaFoldDB" id="A0A6J3M2E1"/>
<feature type="region of interest" description="Disordered" evidence="1">
    <location>
        <begin position="217"/>
        <end position="249"/>
    </location>
</feature>
<proteinExistence type="predicted"/>
<reference evidence="3" key="3">
    <citation type="submission" date="2025-08" db="UniProtKB">
        <authorList>
            <consortium name="RefSeq"/>
        </authorList>
    </citation>
    <scope>IDENTIFICATION</scope>
    <source>
        <strain evidence="3">CBS 342.82</strain>
    </source>
</reference>
<accession>A0A6J3M2E1</accession>
<keyword evidence="2" id="KW-1185">Reference proteome</keyword>